<dbReference type="OrthoDB" id="248495at2759"/>
<keyword evidence="5 7" id="KW-0067">ATP-binding</keyword>
<keyword evidence="13" id="KW-0418">Kinase</keyword>
<dbReference type="STRING" id="52670.A0A2I4C074"/>
<feature type="compositionally biased region" description="Polar residues" evidence="9">
    <location>
        <begin position="734"/>
        <end position="748"/>
    </location>
</feature>
<dbReference type="GO" id="GO:0007094">
    <property type="term" value="P:mitotic spindle assembly checkpoint signaling"/>
    <property type="evidence" value="ECO:0007669"/>
    <property type="project" value="InterPro"/>
</dbReference>
<feature type="domain" description="Protein kinase" evidence="10">
    <location>
        <begin position="937"/>
        <end position="1227"/>
    </location>
</feature>
<dbReference type="GO" id="GO:0004672">
    <property type="term" value="F:protein kinase activity"/>
    <property type="evidence" value="ECO:0007669"/>
    <property type="project" value="InterPro"/>
</dbReference>
<dbReference type="GO" id="GO:0051754">
    <property type="term" value="P:meiotic sister chromatid cohesion, centromeric"/>
    <property type="evidence" value="ECO:0007669"/>
    <property type="project" value="TreeGrafter"/>
</dbReference>
<dbReference type="PANTHER" id="PTHR14030">
    <property type="entry name" value="MITOTIC CHECKPOINT SERINE/THREONINE-PROTEIN KINASE BUB1"/>
    <property type="match status" value="1"/>
</dbReference>
<dbReference type="CTD" id="699"/>
<dbReference type="GO" id="GO:0000776">
    <property type="term" value="C:kinetochore"/>
    <property type="evidence" value="ECO:0007669"/>
    <property type="project" value="UniProtKB-KW"/>
</dbReference>
<evidence type="ECO:0000256" key="3">
    <source>
        <dbReference type="ARBA" id="ARBA00022741"/>
    </source>
</evidence>
<dbReference type="InterPro" id="IPR008271">
    <property type="entry name" value="Ser/Thr_kinase_AS"/>
</dbReference>
<feature type="region of interest" description="Disordered" evidence="9">
    <location>
        <begin position="320"/>
        <end position="340"/>
    </location>
</feature>
<dbReference type="SMART" id="SM00220">
    <property type="entry name" value="S_TKc"/>
    <property type="match status" value="1"/>
</dbReference>
<sequence>MNIATYIQCFESSLSSYTGDDLLDPWDKFVEFLEQKLAAANGGAGASSGEMLQVLDALVHRFLGVDQYANDSRYINYCIRCASQRADPMALYSLVFSKGVGTRTAALYVAWAQQCEQKGLNEQAEAVFQKAVENQAQPADTVLHEYRQFQTRTRTRTQLPGGRALLQNSQLTNQMPSHSVSQNKPSDWLLRFPAHRMVTVVSRSETSGTLPPSSGLQAVSQYTKDVLVLEGSELCFEEVRAEKFFRQLRDAQEKQQKASMELQLRQQEDRVQRMKCLLDQVNQELETRAAVSGQTSCQQVRATEPDVGPVSVPPCVTNLQLSASGPARLPTAPSRLSSRRSLGLSLRAEPTFIQRPPSVPDPLQEVSQCPSVLPEPDVHRPVGLDHMNRSLIRTADVLHQSSSQSHGPSEPPLRDAPLRDAPLRDAPLRDAPLSDAPLRDAPLRDAPLRDVPLDRSHVFEPEDKLDVSQGGAANVSHITPNTSLGYVQATPSRVLPSPTVNTLEALGVIMDMFQGPTFLEEPLSNTSVLHAGERDGDTRTRGGISSVPKPPTTPFTIYQDEDKENCSSAGLSDKHKVGGALAELSVPKADKVSDTGPDLMPDESTMWGPRYNSLAACPNSTTDFALQAQFVSTPFTHKTPCSTIFFPDQESAADGGEAEENLFITSQTKKLSPIIEESPSDDKGSRSAVGQLPLSVRQGTIVGEGLTSTSTTLMQAPPPAVLSFRDQTLCPTVSSKDQTLCPTVSSRSAGPGWEVYTSPEQPPKPGPLSSFRPQTEPFTILEDLQEPARPEPDQNLDCDVPMSPECALKSNWLQVQTPQASAEQDLDAYLSPCRPKTSIRPPDVPMSPEQPGFCADVPMSPQQPDAADEPMMMSPDRGLRPTAGVQLVPDPWDSNLISDLLSRLDPPLTSDPRCFTWQLGVPRISPKVTISVGKASLRVERVLGEGAFATVYQAVDPVSSEKMVLKVQKPANPWEFYINTQLDARLQPRLRHLFSSVRSAHLFHDGSVLLDKLHKCGTLLNAVNTYRWQGTSMPQPLVLYFTVCILQMVQQLHAARIIHADIKPDNFMLGERFLENECLDPEDPDHGLVLIDLGQSIDMTLFPEGTAFTARCLTSGFQCTEMLSGKPWTYQTDYFGIAGTVYCLMFGTYMKVTNEGGVWRTNGHFRRVPHSDVWLDFFHTLLNVQDCGSLPSLQNLRQKLVSVLQDNYSNKLPALKRLLLVQLLEKR</sequence>
<dbReference type="FunCoup" id="A0A2I4C074">
    <property type="interactions" value="1018"/>
</dbReference>
<feature type="coiled-coil region" evidence="8">
    <location>
        <begin position="241"/>
        <end position="284"/>
    </location>
</feature>
<evidence type="ECO:0000256" key="2">
    <source>
        <dbReference type="ARBA" id="ARBA00022454"/>
    </source>
</evidence>
<dbReference type="Pfam" id="PF08311">
    <property type="entry name" value="Mad3_BUB1_I"/>
    <property type="match status" value="1"/>
</dbReference>
<dbReference type="KEGG" id="alim:106524216"/>
<dbReference type="InterPro" id="IPR017441">
    <property type="entry name" value="Protein_kinase_ATP_BS"/>
</dbReference>
<evidence type="ECO:0000313" key="12">
    <source>
        <dbReference type="Proteomes" id="UP000192220"/>
    </source>
</evidence>
<feature type="region of interest" description="Disordered" evidence="9">
    <location>
        <begin position="398"/>
        <end position="446"/>
    </location>
</feature>
<dbReference type="AlphaFoldDB" id="A0A2I4C074"/>
<evidence type="ECO:0000256" key="6">
    <source>
        <dbReference type="ARBA" id="ARBA00023328"/>
    </source>
</evidence>
<evidence type="ECO:0000256" key="5">
    <source>
        <dbReference type="ARBA" id="ARBA00022840"/>
    </source>
</evidence>
<dbReference type="SMART" id="SM00777">
    <property type="entry name" value="Mad3_BUB1_I"/>
    <property type="match status" value="1"/>
</dbReference>
<evidence type="ECO:0000313" key="13">
    <source>
        <dbReference type="RefSeq" id="XP_013873395.1"/>
    </source>
</evidence>
<keyword evidence="4" id="KW-0995">Kinetochore</keyword>
<evidence type="ECO:0000256" key="4">
    <source>
        <dbReference type="ARBA" id="ARBA00022838"/>
    </source>
</evidence>
<gene>
    <name evidence="13" type="primary">bub1</name>
</gene>
<protein>
    <submittedName>
        <fullName evidence="13">Mitotic checkpoint serine/threonine-protein kinase BUB1</fullName>
    </submittedName>
</protein>
<organism evidence="12 13">
    <name type="scientific">Austrofundulus limnaeus</name>
    <name type="common">Annual killifish</name>
    <dbReference type="NCBI Taxonomy" id="52670"/>
    <lineage>
        <taxon>Eukaryota</taxon>
        <taxon>Metazoa</taxon>
        <taxon>Chordata</taxon>
        <taxon>Craniata</taxon>
        <taxon>Vertebrata</taxon>
        <taxon>Euteleostomi</taxon>
        <taxon>Actinopterygii</taxon>
        <taxon>Neopterygii</taxon>
        <taxon>Teleostei</taxon>
        <taxon>Neoteleostei</taxon>
        <taxon>Acanthomorphata</taxon>
        <taxon>Ovalentaria</taxon>
        <taxon>Atherinomorphae</taxon>
        <taxon>Cyprinodontiformes</taxon>
        <taxon>Rivulidae</taxon>
        <taxon>Austrofundulus</taxon>
    </lineage>
</organism>
<keyword evidence="12" id="KW-1185">Reference proteome</keyword>
<dbReference type="RefSeq" id="XP_013873395.1">
    <property type="nucleotide sequence ID" value="XM_014017941.1"/>
</dbReference>
<dbReference type="PROSITE" id="PS51489">
    <property type="entry name" value="BUB1_N"/>
    <property type="match status" value="1"/>
</dbReference>
<dbReference type="GO" id="GO:0005634">
    <property type="term" value="C:nucleus"/>
    <property type="evidence" value="ECO:0007669"/>
    <property type="project" value="TreeGrafter"/>
</dbReference>
<accession>A0A2I4C074</accession>
<dbReference type="PROSITE" id="PS00107">
    <property type="entry name" value="PROTEIN_KINASE_ATP"/>
    <property type="match status" value="1"/>
</dbReference>
<feature type="region of interest" description="Disordered" evidence="9">
    <location>
        <begin position="531"/>
        <end position="554"/>
    </location>
</feature>
<dbReference type="GO" id="GO:0005524">
    <property type="term" value="F:ATP binding"/>
    <property type="evidence" value="ECO:0007669"/>
    <property type="project" value="UniProtKB-UniRule"/>
</dbReference>
<keyword evidence="2" id="KW-0158">Chromosome</keyword>
<keyword evidence="8" id="KW-0175">Coiled coil</keyword>
<dbReference type="PANTHER" id="PTHR14030:SF26">
    <property type="entry name" value="MITOTIC CHECKPOINT SERINE_THREONINE-PROTEIN KINASE BUB1"/>
    <property type="match status" value="1"/>
</dbReference>
<feature type="compositionally biased region" description="Basic and acidic residues" evidence="9">
    <location>
        <begin position="437"/>
        <end position="446"/>
    </location>
</feature>
<dbReference type="SUPFAM" id="SSF141571">
    <property type="entry name" value="Pentapeptide repeat-like"/>
    <property type="match status" value="1"/>
</dbReference>
<feature type="compositionally biased region" description="Basic and acidic residues" evidence="9">
    <location>
        <begin position="531"/>
        <end position="540"/>
    </location>
</feature>
<evidence type="ECO:0000256" key="9">
    <source>
        <dbReference type="SAM" id="MobiDB-lite"/>
    </source>
</evidence>
<comment type="subcellular location">
    <subcellularLocation>
        <location evidence="1">Chromosome</location>
        <location evidence="1">Centromere</location>
        <location evidence="1">Kinetochore</location>
    </subcellularLocation>
</comment>
<feature type="binding site" evidence="7">
    <location>
        <position position="966"/>
    </location>
    <ligand>
        <name>ATP</name>
        <dbReference type="ChEBI" id="CHEBI:30616"/>
    </ligand>
</feature>
<proteinExistence type="predicted"/>
<dbReference type="PROSITE" id="PS50011">
    <property type="entry name" value="PROTEIN_KINASE_DOM"/>
    <property type="match status" value="1"/>
</dbReference>
<feature type="domain" description="BUB1 N-terminal" evidence="11">
    <location>
        <begin position="10"/>
        <end position="180"/>
    </location>
</feature>
<dbReference type="InterPro" id="IPR011009">
    <property type="entry name" value="Kinase-like_dom_sf"/>
</dbReference>
<evidence type="ECO:0000259" key="11">
    <source>
        <dbReference type="PROSITE" id="PS51489"/>
    </source>
</evidence>
<dbReference type="InterPro" id="IPR015661">
    <property type="entry name" value="Bub1/Mad3"/>
</dbReference>
<dbReference type="Gene3D" id="1.10.510.10">
    <property type="entry name" value="Transferase(Phosphotransferase) domain 1"/>
    <property type="match status" value="1"/>
</dbReference>
<dbReference type="InterPro" id="IPR000719">
    <property type="entry name" value="Prot_kinase_dom"/>
</dbReference>
<dbReference type="SUPFAM" id="SSF56112">
    <property type="entry name" value="Protein kinase-like (PK-like)"/>
    <property type="match status" value="1"/>
</dbReference>
<keyword evidence="13" id="KW-0808">Transferase</keyword>
<evidence type="ECO:0000256" key="7">
    <source>
        <dbReference type="PROSITE-ProRule" id="PRU10141"/>
    </source>
</evidence>
<reference evidence="13" key="1">
    <citation type="submission" date="2025-08" db="UniProtKB">
        <authorList>
            <consortium name="RefSeq"/>
        </authorList>
    </citation>
    <scope>IDENTIFICATION</scope>
    <source>
        <strain evidence="13">Quisiro</strain>
    </source>
</reference>
<evidence type="ECO:0000256" key="8">
    <source>
        <dbReference type="SAM" id="Coils"/>
    </source>
</evidence>
<feature type="compositionally biased region" description="Basic and acidic residues" evidence="9">
    <location>
        <begin position="412"/>
        <end position="428"/>
    </location>
</feature>
<dbReference type="Gene3D" id="1.25.40.430">
    <property type="match status" value="1"/>
</dbReference>
<dbReference type="PROSITE" id="PS00108">
    <property type="entry name" value="PROTEIN_KINASE_ST"/>
    <property type="match status" value="1"/>
</dbReference>
<dbReference type="InParanoid" id="A0A2I4C074"/>
<dbReference type="InterPro" id="IPR013212">
    <property type="entry name" value="Mad3/Bub1_I"/>
</dbReference>
<dbReference type="GeneID" id="106524216"/>
<dbReference type="Gene3D" id="6.10.130.20">
    <property type="match status" value="1"/>
</dbReference>
<evidence type="ECO:0000259" key="10">
    <source>
        <dbReference type="PROSITE" id="PS50011"/>
    </source>
</evidence>
<feature type="region of interest" description="Disordered" evidence="9">
    <location>
        <begin position="734"/>
        <end position="774"/>
    </location>
</feature>
<dbReference type="Pfam" id="PF00069">
    <property type="entry name" value="Pkinase"/>
    <property type="match status" value="1"/>
</dbReference>
<keyword evidence="3 7" id="KW-0547">Nucleotide-binding</keyword>
<keyword evidence="6" id="KW-0137">Centromere</keyword>
<evidence type="ECO:0000256" key="1">
    <source>
        <dbReference type="ARBA" id="ARBA00004629"/>
    </source>
</evidence>
<dbReference type="Proteomes" id="UP000192220">
    <property type="component" value="Unplaced"/>
</dbReference>
<name>A0A2I4C074_AUSLI</name>